<protein>
    <recommendedName>
        <fullName evidence="4">Oxidoreductase acuF-like C2H2 type zinc-finger domain-containing protein</fullName>
    </recommendedName>
</protein>
<evidence type="ECO:0000256" key="1">
    <source>
        <dbReference type="ARBA" id="ARBA00022737"/>
    </source>
</evidence>
<dbReference type="InterPro" id="IPR002110">
    <property type="entry name" value="Ankyrin_rpt"/>
</dbReference>
<evidence type="ECO:0000256" key="2">
    <source>
        <dbReference type="ARBA" id="ARBA00023043"/>
    </source>
</evidence>
<keyword evidence="6" id="KW-1185">Reference proteome</keyword>
<evidence type="ECO:0000259" key="4">
    <source>
        <dbReference type="Pfam" id="PF26082"/>
    </source>
</evidence>
<sequence length="545" mass="60403">MGLTADFICYEANAIIKGERVPLDELEFSDSDASEMSLPDAYDDSTELEQIVDDIAEIVTHLFDLSRSLSSANARELMSDASNVDMQHFKFSDRLEVQLQFPRASREIIERLVMANNKRRQIFKFVEEHRTVMSGTVHVDSYSSTTQPEVPQSTARVLSSDSIEESGEVTTDEHLQLPVIPNQVLEGVPLTCPYCHEALHVSNVKSWRLHVMEDLKPLRDHLLSDHDHLTDEATIGLCESSASLYDMMECPLYTTPTSDFRNHVSQHLWTVALNTLPLPQDSAPSNVDTESVNYSEADELESQTSDVAMLEPEQELMEVEVSEVAQSGSTHADPAMPQLDHNFTEVQELDAQQQDLPDVPSAVTVYEECSEGFNFRGILGQALSDASRRGNADVMGFLLKLNDVDPNFKHNVLDLRMPLVSAAVNGHSKIVQMLLDEPTVEIEAQDFENATPLSLAAAYGHLDVVQILVDKGADIEARNKYLDTPLCRAALVGYVGVVEVLIRAGADPDARSSQGHPLWIATSTGHENMVEFLLRAGAYPNKVDQ</sequence>
<feature type="repeat" description="ANK" evidence="3">
    <location>
        <begin position="513"/>
        <end position="545"/>
    </location>
</feature>
<feature type="repeat" description="ANK" evidence="3">
    <location>
        <begin position="448"/>
        <end position="480"/>
    </location>
</feature>
<keyword evidence="2 3" id="KW-0040">ANK repeat</keyword>
<dbReference type="SMART" id="SM00248">
    <property type="entry name" value="ANK"/>
    <property type="match status" value="5"/>
</dbReference>
<dbReference type="PANTHER" id="PTHR24173:SF74">
    <property type="entry name" value="ANKYRIN REPEAT DOMAIN-CONTAINING PROTEIN 16"/>
    <property type="match status" value="1"/>
</dbReference>
<dbReference type="OrthoDB" id="3650454at2759"/>
<dbReference type="EMBL" id="PNEN01001724">
    <property type="protein sequence ID" value="PPJ52046.1"/>
    <property type="molecule type" value="Genomic_DNA"/>
</dbReference>
<dbReference type="InterPro" id="IPR058925">
    <property type="entry name" value="zf-C2H2_AcuF"/>
</dbReference>
<evidence type="ECO:0000256" key="3">
    <source>
        <dbReference type="PROSITE-ProRule" id="PRU00023"/>
    </source>
</evidence>
<evidence type="ECO:0000313" key="5">
    <source>
        <dbReference type="EMBL" id="PPJ52046.1"/>
    </source>
</evidence>
<reference evidence="6" key="1">
    <citation type="journal article" date="2017" name="bioRxiv">
        <title>Conservation of a gene cluster reveals novel cercosporin biosynthetic mechanisms and extends production to the genus Colletotrichum.</title>
        <authorList>
            <person name="de Jonge R."/>
            <person name="Ebert M.K."/>
            <person name="Huitt-Roehl C.R."/>
            <person name="Pal P."/>
            <person name="Suttle J.C."/>
            <person name="Spanner R.E."/>
            <person name="Neubauer J.D."/>
            <person name="Jurick W.M.II."/>
            <person name="Stott K.A."/>
            <person name="Secor G.A."/>
            <person name="Thomma B.P.H.J."/>
            <person name="Van de Peer Y."/>
            <person name="Townsend C.A."/>
            <person name="Bolton M.D."/>
        </authorList>
    </citation>
    <scope>NUCLEOTIDE SEQUENCE [LARGE SCALE GENOMIC DNA]</scope>
    <source>
        <strain evidence="6">CBS538.71</strain>
    </source>
</reference>
<dbReference type="Pfam" id="PF12796">
    <property type="entry name" value="Ank_2"/>
    <property type="match status" value="2"/>
</dbReference>
<dbReference type="Gene3D" id="1.25.40.20">
    <property type="entry name" value="Ankyrin repeat-containing domain"/>
    <property type="match status" value="1"/>
</dbReference>
<evidence type="ECO:0000313" key="6">
    <source>
        <dbReference type="Proteomes" id="UP000237631"/>
    </source>
</evidence>
<dbReference type="STRING" id="357750.A0A2S6BX51"/>
<dbReference type="PRINTS" id="PR01415">
    <property type="entry name" value="ANKYRIN"/>
</dbReference>
<dbReference type="AlphaFoldDB" id="A0A2S6BX51"/>
<dbReference type="PROSITE" id="PS50297">
    <property type="entry name" value="ANK_REP_REGION"/>
    <property type="match status" value="3"/>
</dbReference>
<dbReference type="Proteomes" id="UP000237631">
    <property type="component" value="Unassembled WGS sequence"/>
</dbReference>
<name>A0A2S6BX51_9PEZI</name>
<gene>
    <name evidence="5" type="ORF">CBER1_09817</name>
</gene>
<dbReference type="PANTHER" id="PTHR24173">
    <property type="entry name" value="ANKYRIN REPEAT CONTAINING"/>
    <property type="match status" value="1"/>
</dbReference>
<comment type="caution">
    <text evidence="5">The sequence shown here is derived from an EMBL/GenBank/DDBJ whole genome shotgun (WGS) entry which is preliminary data.</text>
</comment>
<accession>A0A2S6BX51</accession>
<feature type="domain" description="Oxidoreductase acuF-like C2H2 type zinc-finger" evidence="4">
    <location>
        <begin position="188"/>
        <end position="215"/>
    </location>
</feature>
<dbReference type="SUPFAM" id="SSF48403">
    <property type="entry name" value="Ankyrin repeat"/>
    <property type="match status" value="1"/>
</dbReference>
<keyword evidence="1" id="KW-0677">Repeat</keyword>
<dbReference type="InterPro" id="IPR036770">
    <property type="entry name" value="Ankyrin_rpt-contain_sf"/>
</dbReference>
<dbReference type="PROSITE" id="PS50088">
    <property type="entry name" value="ANK_REPEAT"/>
    <property type="match status" value="3"/>
</dbReference>
<feature type="repeat" description="ANK" evidence="3">
    <location>
        <begin position="481"/>
        <end position="513"/>
    </location>
</feature>
<organism evidence="5 6">
    <name type="scientific">Cercospora berteroae</name>
    <dbReference type="NCBI Taxonomy" id="357750"/>
    <lineage>
        <taxon>Eukaryota</taxon>
        <taxon>Fungi</taxon>
        <taxon>Dikarya</taxon>
        <taxon>Ascomycota</taxon>
        <taxon>Pezizomycotina</taxon>
        <taxon>Dothideomycetes</taxon>
        <taxon>Dothideomycetidae</taxon>
        <taxon>Mycosphaerellales</taxon>
        <taxon>Mycosphaerellaceae</taxon>
        <taxon>Cercospora</taxon>
    </lineage>
</organism>
<proteinExistence type="predicted"/>
<dbReference type="Pfam" id="PF26082">
    <property type="entry name" value="zf-C2H2_AcuF"/>
    <property type="match status" value="1"/>
</dbReference>